<gene>
    <name evidence="1" type="ORF">CLF_106891</name>
</gene>
<dbReference type="EMBL" id="DF143207">
    <property type="protein sequence ID" value="GAA51843.1"/>
    <property type="molecule type" value="Genomic_DNA"/>
</dbReference>
<keyword evidence="2" id="KW-1185">Reference proteome</keyword>
<dbReference type="Proteomes" id="UP000008909">
    <property type="component" value="Unassembled WGS sequence"/>
</dbReference>
<name>G7YFW0_CLOSI</name>
<evidence type="ECO:0000313" key="2">
    <source>
        <dbReference type="Proteomes" id="UP000008909"/>
    </source>
</evidence>
<reference evidence="1" key="1">
    <citation type="journal article" date="2011" name="Genome Biol.">
        <title>The draft genome of the carcinogenic human liver fluke Clonorchis sinensis.</title>
        <authorList>
            <person name="Wang X."/>
            <person name="Chen W."/>
            <person name="Huang Y."/>
            <person name="Sun J."/>
            <person name="Men J."/>
            <person name="Liu H."/>
            <person name="Luo F."/>
            <person name="Guo L."/>
            <person name="Lv X."/>
            <person name="Deng C."/>
            <person name="Zhou C."/>
            <person name="Fan Y."/>
            <person name="Li X."/>
            <person name="Huang L."/>
            <person name="Hu Y."/>
            <person name="Liang C."/>
            <person name="Hu X."/>
            <person name="Xu J."/>
            <person name="Yu X."/>
        </authorList>
    </citation>
    <scope>NUCLEOTIDE SEQUENCE [LARGE SCALE GENOMIC DNA]</scope>
    <source>
        <strain evidence="1">Henan</strain>
    </source>
</reference>
<evidence type="ECO:0008006" key="3">
    <source>
        <dbReference type="Google" id="ProtNLM"/>
    </source>
</evidence>
<organism evidence="1 2">
    <name type="scientific">Clonorchis sinensis</name>
    <name type="common">Chinese liver fluke</name>
    <dbReference type="NCBI Taxonomy" id="79923"/>
    <lineage>
        <taxon>Eukaryota</taxon>
        <taxon>Metazoa</taxon>
        <taxon>Spiralia</taxon>
        <taxon>Lophotrochozoa</taxon>
        <taxon>Platyhelminthes</taxon>
        <taxon>Trematoda</taxon>
        <taxon>Digenea</taxon>
        <taxon>Opisthorchiida</taxon>
        <taxon>Opisthorchiata</taxon>
        <taxon>Opisthorchiidae</taxon>
        <taxon>Clonorchis</taxon>
    </lineage>
</organism>
<sequence length="548" mass="62925">MDVSTRIEIVKLCYSLGESATAELRGYKTKHGLIKDPLTVSTIARLIAKFESTESVLDIPGKRRKSLSDERAPILQNAVEQLQSQSTMASSSINQVSQLTGIPRASVHRIMRRHLHHPTTQNKMRRSPFRTVLSELARHSECSFSVKPKQHTHRPIVALKSISYSDTSANDKLHLQVCTAWISIILGVNLDCSGCRKPPGVKQFLNARHRAPSMMNSNKNKTPGPFGTDEHHLQDEFRLIYRLFQKKASRHNRCFQWQFELVHSRTYSVGVRPNIQPPSLVELNGKTDVFSWILHKRGSITEITMQMLERIVPPDVNLILFIRFWKDNPVIIETNEMQRTHTKLPWQQTKELDKVDAELFRKKLFKSTNPVQESRPLIVNGRTSINIKMYEKRGEPLAKRQPEAKESFDDSECFFHEEEDLVSARHPGKFLLLYRLGEQGFRNGHTVYSSHTSGTLVVKDLKMSHTVQSKRASPAAIQQYTSYCSQTQASFRAQRVLPARLPVDRFRSWFGRKDVQHRPTLLSAKNYKRSKNLYTIDQFDLTSEAAFA</sequence>
<dbReference type="AlphaFoldDB" id="G7YFW0"/>
<reference key="2">
    <citation type="submission" date="2011-10" db="EMBL/GenBank/DDBJ databases">
        <title>The genome and transcriptome sequence of Clonorchis sinensis provide insights into the carcinogenic liver fluke.</title>
        <authorList>
            <person name="Wang X."/>
            <person name="Huang Y."/>
            <person name="Chen W."/>
            <person name="Liu H."/>
            <person name="Guo L."/>
            <person name="Chen Y."/>
            <person name="Luo F."/>
            <person name="Zhou W."/>
            <person name="Sun J."/>
            <person name="Mao Q."/>
            <person name="Liang P."/>
            <person name="Zhou C."/>
            <person name="Tian Y."/>
            <person name="Men J."/>
            <person name="Lv X."/>
            <person name="Huang L."/>
            <person name="Zhou J."/>
            <person name="Hu Y."/>
            <person name="Li R."/>
            <person name="Zhang F."/>
            <person name="Lei H."/>
            <person name="Li X."/>
            <person name="Hu X."/>
            <person name="Liang C."/>
            <person name="Xu J."/>
            <person name="Wu Z."/>
            <person name="Yu X."/>
        </authorList>
    </citation>
    <scope>NUCLEOTIDE SEQUENCE</scope>
    <source>
        <strain>Henan</strain>
    </source>
</reference>
<accession>G7YFW0</accession>
<protein>
    <recommendedName>
        <fullName evidence="3">DUF4817 domain-containing protein</fullName>
    </recommendedName>
</protein>
<proteinExistence type="predicted"/>
<evidence type="ECO:0000313" key="1">
    <source>
        <dbReference type="EMBL" id="GAA51843.1"/>
    </source>
</evidence>